<feature type="non-terminal residue" evidence="3">
    <location>
        <position position="1"/>
    </location>
</feature>
<evidence type="ECO:0000313" key="3">
    <source>
        <dbReference type="EMBL" id="OTF83028.1"/>
    </source>
</evidence>
<dbReference type="OrthoDB" id="5982823at2759"/>
<sequence length="96" mass="11221">NGHVARIIDQVAPDVRNRLDELKRIELDRLRKLAMKEHRLEEEIEAEQKSHGDGAYDVVNDDDNSDLESGRRWRTATSTNKRKSQVPKRLLGLYHF</sequence>
<feature type="region of interest" description="Disordered" evidence="1">
    <location>
        <begin position="43"/>
        <end position="84"/>
    </location>
</feature>
<evidence type="ECO:0000256" key="1">
    <source>
        <dbReference type="SAM" id="MobiDB-lite"/>
    </source>
</evidence>
<dbReference type="AlphaFoldDB" id="A0A1Y3BST7"/>
<dbReference type="EMBL" id="MUJZ01005572">
    <property type="protein sequence ID" value="OTF83028.1"/>
    <property type="molecule type" value="Genomic_DNA"/>
</dbReference>
<dbReference type="Proteomes" id="UP000194236">
    <property type="component" value="Unassembled WGS sequence"/>
</dbReference>
<organism evidence="3 4">
    <name type="scientific">Euroglyphus maynei</name>
    <name type="common">Mayne's house dust mite</name>
    <dbReference type="NCBI Taxonomy" id="6958"/>
    <lineage>
        <taxon>Eukaryota</taxon>
        <taxon>Metazoa</taxon>
        <taxon>Ecdysozoa</taxon>
        <taxon>Arthropoda</taxon>
        <taxon>Chelicerata</taxon>
        <taxon>Arachnida</taxon>
        <taxon>Acari</taxon>
        <taxon>Acariformes</taxon>
        <taxon>Sarcoptiformes</taxon>
        <taxon>Astigmata</taxon>
        <taxon>Psoroptidia</taxon>
        <taxon>Analgoidea</taxon>
        <taxon>Pyroglyphidae</taxon>
        <taxon>Pyroglyphinae</taxon>
        <taxon>Euroglyphus</taxon>
    </lineage>
</organism>
<dbReference type="InterPro" id="IPR057576">
    <property type="entry name" value="NUCB1_N"/>
</dbReference>
<protein>
    <recommendedName>
        <fullName evidence="2">NUCB1-like N-terminal domain-containing protein</fullName>
    </recommendedName>
</protein>
<name>A0A1Y3BST7_EURMA</name>
<feature type="domain" description="NUCB1-like N-terminal" evidence="2">
    <location>
        <begin position="1"/>
        <end position="51"/>
    </location>
</feature>
<feature type="compositionally biased region" description="Basic and acidic residues" evidence="1">
    <location>
        <begin position="43"/>
        <end position="54"/>
    </location>
</feature>
<accession>A0A1Y3BST7</accession>
<reference evidence="3 4" key="1">
    <citation type="submission" date="2017-03" db="EMBL/GenBank/DDBJ databases">
        <title>Genome Survey of Euroglyphus maynei.</title>
        <authorList>
            <person name="Arlian L.G."/>
            <person name="Morgan M.S."/>
            <person name="Rider S.D."/>
        </authorList>
    </citation>
    <scope>NUCLEOTIDE SEQUENCE [LARGE SCALE GENOMIC DNA]</scope>
    <source>
        <strain evidence="3">Arlian Lab</strain>
        <tissue evidence="3">Whole body</tissue>
    </source>
</reference>
<keyword evidence="4" id="KW-1185">Reference proteome</keyword>
<comment type="caution">
    <text evidence="3">The sequence shown here is derived from an EMBL/GenBank/DDBJ whole genome shotgun (WGS) entry which is preliminary data.</text>
</comment>
<gene>
    <name evidence="3" type="ORF">BLA29_014553</name>
</gene>
<dbReference type="Pfam" id="PF25434">
    <property type="entry name" value="NUCB1_N"/>
    <property type="match status" value="1"/>
</dbReference>
<evidence type="ECO:0000313" key="4">
    <source>
        <dbReference type="Proteomes" id="UP000194236"/>
    </source>
</evidence>
<proteinExistence type="predicted"/>
<evidence type="ECO:0000259" key="2">
    <source>
        <dbReference type="Pfam" id="PF25434"/>
    </source>
</evidence>